<comment type="caution">
    <text evidence="9">The sequence shown here is derived from an EMBL/GenBank/DDBJ whole genome shotgun (WGS) entry which is preliminary data.</text>
</comment>
<feature type="region of interest" description="Disordered" evidence="5">
    <location>
        <begin position="137"/>
        <end position="211"/>
    </location>
</feature>
<evidence type="ECO:0000256" key="1">
    <source>
        <dbReference type="ARBA" id="ARBA00022512"/>
    </source>
</evidence>
<keyword evidence="6" id="KW-0472">Membrane</keyword>
<proteinExistence type="predicted"/>
<dbReference type="Proteomes" id="UP001501638">
    <property type="component" value="Unassembled WGS sequence"/>
</dbReference>
<feature type="compositionally biased region" description="Low complexity" evidence="5">
    <location>
        <begin position="145"/>
        <end position="187"/>
    </location>
</feature>
<dbReference type="NCBIfam" id="TIGR01167">
    <property type="entry name" value="LPXTG_anchor"/>
    <property type="match status" value="1"/>
</dbReference>
<dbReference type="RefSeq" id="WP_344326480.1">
    <property type="nucleotide sequence ID" value="NZ_BAAASZ010000031.1"/>
</dbReference>
<evidence type="ECO:0000256" key="7">
    <source>
        <dbReference type="SAM" id="SignalP"/>
    </source>
</evidence>
<keyword evidence="1" id="KW-0134">Cell wall</keyword>
<dbReference type="EMBL" id="BAAASZ010000031">
    <property type="protein sequence ID" value="GAA2456265.1"/>
    <property type="molecule type" value="Genomic_DNA"/>
</dbReference>
<organism evidence="9 10">
    <name type="scientific">Streptomyces macrosporus</name>
    <dbReference type="NCBI Taxonomy" id="44032"/>
    <lineage>
        <taxon>Bacteria</taxon>
        <taxon>Bacillati</taxon>
        <taxon>Actinomycetota</taxon>
        <taxon>Actinomycetes</taxon>
        <taxon>Kitasatosporales</taxon>
        <taxon>Streptomycetaceae</taxon>
        <taxon>Streptomyces</taxon>
    </lineage>
</organism>
<evidence type="ECO:0000256" key="6">
    <source>
        <dbReference type="SAM" id="Phobius"/>
    </source>
</evidence>
<feature type="signal peptide" evidence="7">
    <location>
        <begin position="1"/>
        <end position="26"/>
    </location>
</feature>
<feature type="chain" id="PRO_5047277186" description="Gram-positive cocci surface proteins LPxTG domain-containing protein" evidence="7">
    <location>
        <begin position="27"/>
        <end position="243"/>
    </location>
</feature>
<evidence type="ECO:0000256" key="5">
    <source>
        <dbReference type="SAM" id="MobiDB-lite"/>
    </source>
</evidence>
<keyword evidence="6" id="KW-1133">Transmembrane helix</keyword>
<dbReference type="InterPro" id="IPR019931">
    <property type="entry name" value="LPXTG_anchor"/>
</dbReference>
<dbReference type="PROSITE" id="PS50847">
    <property type="entry name" value="GRAM_POS_ANCHORING"/>
    <property type="match status" value="1"/>
</dbReference>
<name>A0ABN3KDI8_9ACTN</name>
<keyword evidence="3 7" id="KW-0732">Signal</keyword>
<evidence type="ECO:0000313" key="10">
    <source>
        <dbReference type="Proteomes" id="UP001501638"/>
    </source>
</evidence>
<feature type="transmembrane region" description="Helical" evidence="6">
    <location>
        <begin position="216"/>
        <end position="235"/>
    </location>
</feature>
<evidence type="ECO:0000256" key="4">
    <source>
        <dbReference type="ARBA" id="ARBA00023088"/>
    </source>
</evidence>
<keyword evidence="2" id="KW-0964">Secreted</keyword>
<protein>
    <recommendedName>
        <fullName evidence="8">Gram-positive cocci surface proteins LPxTG domain-containing protein</fullName>
    </recommendedName>
</protein>
<reference evidence="9 10" key="1">
    <citation type="journal article" date="2019" name="Int. J. Syst. Evol. Microbiol.">
        <title>The Global Catalogue of Microorganisms (GCM) 10K type strain sequencing project: providing services to taxonomists for standard genome sequencing and annotation.</title>
        <authorList>
            <consortium name="The Broad Institute Genomics Platform"/>
            <consortium name="The Broad Institute Genome Sequencing Center for Infectious Disease"/>
            <person name="Wu L."/>
            <person name="Ma J."/>
        </authorList>
    </citation>
    <scope>NUCLEOTIDE SEQUENCE [LARGE SCALE GENOMIC DNA]</scope>
    <source>
        <strain evidence="9 10">JCM 6305</strain>
    </source>
</reference>
<accession>A0ABN3KDI8</accession>
<keyword evidence="10" id="KW-1185">Reference proteome</keyword>
<keyword evidence="6" id="KW-0812">Transmembrane</keyword>
<evidence type="ECO:0000256" key="3">
    <source>
        <dbReference type="ARBA" id="ARBA00022729"/>
    </source>
</evidence>
<evidence type="ECO:0000256" key="2">
    <source>
        <dbReference type="ARBA" id="ARBA00022525"/>
    </source>
</evidence>
<evidence type="ECO:0000313" key="9">
    <source>
        <dbReference type="EMBL" id="GAA2456265.1"/>
    </source>
</evidence>
<feature type="domain" description="Gram-positive cocci surface proteins LPxTG" evidence="8">
    <location>
        <begin position="207"/>
        <end position="243"/>
    </location>
</feature>
<evidence type="ECO:0000259" key="8">
    <source>
        <dbReference type="PROSITE" id="PS50847"/>
    </source>
</evidence>
<gene>
    <name evidence="9" type="ORF">GCM10010405_45370</name>
</gene>
<keyword evidence="4" id="KW-0572">Peptidoglycan-anchor</keyword>
<sequence length="243" mass="24649">MRTLSSASVVTAAAALCLLSAPTAYAISPATPGDNGTVKVHDAVTDQEYDRRNNPKVCEFYLVGSGFDARQKITWKIVDKSAENKGTVVQKGALVLDLDGHGRTENITLDDGHYKLSWKFEGEKGRAKQKVFKVDCEDGTASPAPTGTDSPAPSGGPSTAPTGEPSGEPSASTPGEPSSGSSSEAPASPAPSDPADPADTPNGGGNLAETGSSAPVAALAAAAAALLGAGSYLIVRRRRDAQG</sequence>